<keyword evidence="10" id="KW-1185">Reference proteome</keyword>
<evidence type="ECO:0000256" key="3">
    <source>
        <dbReference type="ARBA" id="ARBA00023015"/>
    </source>
</evidence>
<evidence type="ECO:0000256" key="2">
    <source>
        <dbReference type="ARBA" id="ARBA00022737"/>
    </source>
</evidence>
<proteinExistence type="predicted"/>
<organism evidence="9 10">
    <name type="scientific">Canna indica</name>
    <name type="common">Indian-shot</name>
    <dbReference type="NCBI Taxonomy" id="4628"/>
    <lineage>
        <taxon>Eukaryota</taxon>
        <taxon>Viridiplantae</taxon>
        <taxon>Streptophyta</taxon>
        <taxon>Embryophyta</taxon>
        <taxon>Tracheophyta</taxon>
        <taxon>Spermatophyta</taxon>
        <taxon>Magnoliopsida</taxon>
        <taxon>Liliopsida</taxon>
        <taxon>Zingiberales</taxon>
        <taxon>Cannaceae</taxon>
        <taxon>Canna</taxon>
    </lineage>
</organism>
<dbReference type="Pfam" id="PF03106">
    <property type="entry name" value="WRKY"/>
    <property type="match status" value="2"/>
</dbReference>
<feature type="region of interest" description="Disordered" evidence="7">
    <location>
        <begin position="386"/>
        <end position="503"/>
    </location>
</feature>
<dbReference type="SMART" id="SM00774">
    <property type="entry name" value="WRKY"/>
    <property type="match status" value="2"/>
</dbReference>
<evidence type="ECO:0000256" key="1">
    <source>
        <dbReference type="ARBA" id="ARBA00004123"/>
    </source>
</evidence>
<dbReference type="PANTHER" id="PTHR31221">
    <property type="entry name" value="WRKY TRANSCRIPTION FACTOR PROTEIN 1-RELATED"/>
    <property type="match status" value="1"/>
</dbReference>
<dbReference type="InterPro" id="IPR003657">
    <property type="entry name" value="WRKY_dom"/>
</dbReference>
<protein>
    <submittedName>
        <fullName evidence="9">WRKY transcription factor 4</fullName>
    </submittedName>
</protein>
<dbReference type="AlphaFoldDB" id="A0AAQ3JSG1"/>
<keyword evidence="6" id="KW-0539">Nucleus</keyword>
<feature type="compositionally biased region" description="Basic and acidic residues" evidence="7">
    <location>
        <begin position="294"/>
        <end position="310"/>
    </location>
</feature>
<name>A0AAQ3JSG1_9LILI</name>
<feature type="domain" description="WRKY" evidence="8">
    <location>
        <begin position="163"/>
        <end position="227"/>
    </location>
</feature>
<dbReference type="GO" id="GO:0043565">
    <property type="term" value="F:sequence-specific DNA binding"/>
    <property type="evidence" value="ECO:0007669"/>
    <property type="project" value="InterPro"/>
</dbReference>
<dbReference type="InterPro" id="IPR044810">
    <property type="entry name" value="WRKY_plant"/>
</dbReference>
<feature type="compositionally biased region" description="Polar residues" evidence="7">
    <location>
        <begin position="420"/>
        <end position="431"/>
    </location>
</feature>
<evidence type="ECO:0000313" key="10">
    <source>
        <dbReference type="Proteomes" id="UP001327560"/>
    </source>
</evidence>
<keyword evidence="3" id="KW-0805">Transcription regulation</keyword>
<dbReference type="PROSITE" id="PS50811">
    <property type="entry name" value="WRKY"/>
    <property type="match status" value="2"/>
</dbReference>
<evidence type="ECO:0000259" key="8">
    <source>
        <dbReference type="PROSITE" id="PS50811"/>
    </source>
</evidence>
<feature type="compositionally biased region" description="Low complexity" evidence="7">
    <location>
        <begin position="402"/>
        <end position="414"/>
    </location>
</feature>
<dbReference type="FunFam" id="2.20.25.80:FF:000006">
    <property type="entry name" value="WRKY transcription factor"/>
    <property type="match status" value="1"/>
</dbReference>
<evidence type="ECO:0000256" key="5">
    <source>
        <dbReference type="ARBA" id="ARBA00023163"/>
    </source>
</evidence>
<keyword evidence="4" id="KW-0238">DNA-binding</keyword>
<evidence type="ECO:0000256" key="4">
    <source>
        <dbReference type="ARBA" id="ARBA00023125"/>
    </source>
</evidence>
<feature type="domain" description="WRKY" evidence="8">
    <location>
        <begin position="332"/>
        <end position="397"/>
    </location>
</feature>
<feature type="compositionally biased region" description="Polar residues" evidence="7">
    <location>
        <begin position="52"/>
        <end position="63"/>
    </location>
</feature>
<feature type="compositionally biased region" description="Low complexity" evidence="7">
    <location>
        <begin position="255"/>
        <end position="265"/>
    </location>
</feature>
<feature type="region of interest" description="Disordered" evidence="7">
    <location>
        <begin position="217"/>
        <end position="322"/>
    </location>
</feature>
<dbReference type="SUPFAM" id="SSF118290">
    <property type="entry name" value="WRKY DNA-binding domain"/>
    <property type="match status" value="2"/>
</dbReference>
<feature type="compositionally biased region" description="Basic and acidic residues" evidence="7">
    <location>
        <begin position="454"/>
        <end position="498"/>
    </location>
</feature>
<dbReference type="GO" id="GO:0003700">
    <property type="term" value="F:DNA-binding transcription factor activity"/>
    <property type="evidence" value="ECO:0007669"/>
    <property type="project" value="InterPro"/>
</dbReference>
<dbReference type="Proteomes" id="UP001327560">
    <property type="component" value="Chromosome 1"/>
</dbReference>
<keyword evidence="2" id="KW-0677">Repeat</keyword>
<accession>A0AAQ3JSG1</accession>
<dbReference type="InterPro" id="IPR036576">
    <property type="entry name" value="WRKY_dom_sf"/>
</dbReference>
<evidence type="ECO:0000313" key="9">
    <source>
        <dbReference type="EMBL" id="WOK95056.1"/>
    </source>
</evidence>
<evidence type="ECO:0000256" key="6">
    <source>
        <dbReference type="ARBA" id="ARBA00023242"/>
    </source>
</evidence>
<dbReference type="Gene3D" id="2.20.25.80">
    <property type="entry name" value="WRKY domain"/>
    <property type="match status" value="2"/>
</dbReference>
<reference evidence="9 10" key="1">
    <citation type="submission" date="2023-10" db="EMBL/GenBank/DDBJ databases">
        <title>Chromosome-scale genome assembly provides insights into flower coloration mechanisms of Canna indica.</title>
        <authorList>
            <person name="Li C."/>
        </authorList>
    </citation>
    <scope>NUCLEOTIDE SEQUENCE [LARGE SCALE GENOMIC DNA]</scope>
    <source>
        <tissue evidence="9">Flower</tissue>
    </source>
</reference>
<keyword evidence="5" id="KW-0804">Transcription</keyword>
<dbReference type="GO" id="GO:0005634">
    <property type="term" value="C:nucleus"/>
    <property type="evidence" value="ECO:0007669"/>
    <property type="project" value="UniProtKB-SubCell"/>
</dbReference>
<evidence type="ECO:0000256" key="7">
    <source>
        <dbReference type="SAM" id="MobiDB-lite"/>
    </source>
</evidence>
<gene>
    <name evidence="9" type="ORF">Cni_G03763</name>
</gene>
<dbReference type="EMBL" id="CP136890">
    <property type="protein sequence ID" value="WOK95056.1"/>
    <property type="molecule type" value="Genomic_DNA"/>
</dbReference>
<feature type="region of interest" description="Disordered" evidence="7">
    <location>
        <begin position="1"/>
        <end position="63"/>
    </location>
</feature>
<comment type="subcellular location">
    <subcellularLocation>
        <location evidence="1">Nucleus</location>
    </subcellularLocation>
</comment>
<sequence length="519" mass="55689">MKTEGEAPVDPAEEKLRGDGDGGAPPPSTDSERPPSADIGPQTASEAKEECSGSSPADKSDGRSFSQLLAGAMASPSGSHRPPPILTVPVVAVPCLLTPAALIDSPSFTGQFAMTHQAVLAAVTAQAQMQMQAAYPPKAETIINSFSMLPTVSPVPLQQMSPVAEAYSDDVYHWRKYGQKQVKNTDNSRSYYRCAVSNCLAKKKVERSPDGNICAVNYSGKHNHDPPQKYRHTRDRGAQSAGPSGENESSEHPSNEPSESDPSASKAENNSGNDPPEQQFYCSSDCEGDAGIATKKDISEEPEPKRRLNEGSKSTSSPIPKTVREYIVQTEIDARHLSDGYKWRKYGQKMVKGNPNPRSYYRCTHDGCPVRKHVEKASHDAKALLITYEGKHNHDQPLPKYSSDQSASDAPASATDKEVNTSSCLYSSDQPATDAPASATDKEIITSSSLLDKSTSRDLHPTDAVKESSGDKLSEFGGDKAPEAAHSVTIKEGDDRTNSEGTINTLLDKNPAAVSVENT</sequence>
<dbReference type="PANTHER" id="PTHR31221:SF309">
    <property type="entry name" value="WRKY TRANSCRIPTION FACTOR 32-RELATED"/>
    <property type="match status" value="1"/>
</dbReference>